<comment type="caution">
    <text evidence="2">The sequence shown here is derived from an EMBL/GenBank/DDBJ whole genome shotgun (WGS) entry which is preliminary data.</text>
</comment>
<dbReference type="AlphaFoldDB" id="A0A090YRF8"/>
<proteinExistence type="predicted"/>
<keyword evidence="1" id="KW-0812">Transmembrane</keyword>
<protein>
    <submittedName>
        <fullName evidence="2">Putative membrane protein</fullName>
    </submittedName>
</protein>
<organism evidence="2 3">
    <name type="scientific">Paenibacillus macerans</name>
    <name type="common">Bacillus macerans</name>
    <dbReference type="NCBI Taxonomy" id="44252"/>
    <lineage>
        <taxon>Bacteria</taxon>
        <taxon>Bacillati</taxon>
        <taxon>Bacillota</taxon>
        <taxon>Bacilli</taxon>
        <taxon>Bacillales</taxon>
        <taxon>Paenibacillaceae</taxon>
        <taxon>Paenibacillus</taxon>
    </lineage>
</organism>
<name>A0A090YRF8_PAEMA</name>
<gene>
    <name evidence="2" type="ORF">DJ90_5938</name>
</gene>
<evidence type="ECO:0000256" key="1">
    <source>
        <dbReference type="SAM" id="Phobius"/>
    </source>
</evidence>
<keyword evidence="3" id="KW-1185">Reference proteome</keyword>
<keyword evidence="1" id="KW-1133">Transmembrane helix</keyword>
<evidence type="ECO:0000313" key="3">
    <source>
        <dbReference type="Proteomes" id="UP000029278"/>
    </source>
</evidence>
<feature type="transmembrane region" description="Helical" evidence="1">
    <location>
        <begin position="34"/>
        <end position="52"/>
    </location>
</feature>
<dbReference type="EMBL" id="JMQA01000046">
    <property type="protein sequence ID" value="KFM94695.1"/>
    <property type="molecule type" value="Genomic_DNA"/>
</dbReference>
<dbReference type="Proteomes" id="UP000029278">
    <property type="component" value="Unassembled WGS sequence"/>
</dbReference>
<dbReference type="HOGENOM" id="CLU_3009986_0_0_9"/>
<reference evidence="2 3" key="1">
    <citation type="submission" date="2014-04" db="EMBL/GenBank/DDBJ databases">
        <authorList>
            <person name="Bishop-Lilly K.A."/>
            <person name="Broomall S.M."/>
            <person name="Chain P.S."/>
            <person name="Chertkov O."/>
            <person name="Coyne S.R."/>
            <person name="Daligault H.E."/>
            <person name="Davenport K.W."/>
            <person name="Erkkila T."/>
            <person name="Frey K.G."/>
            <person name="Gibbons H.S."/>
            <person name="Gu W."/>
            <person name="Jaissle J."/>
            <person name="Johnson S.L."/>
            <person name="Koroleva G.I."/>
            <person name="Ladner J.T."/>
            <person name="Lo C.-C."/>
            <person name="Minogue T.D."/>
            <person name="Munk C."/>
            <person name="Palacios G.F."/>
            <person name="Redden C.L."/>
            <person name="Rosenzweig C.N."/>
            <person name="Scholz M.B."/>
            <person name="Teshima H."/>
            <person name="Xu Y."/>
        </authorList>
    </citation>
    <scope>NUCLEOTIDE SEQUENCE [LARGE SCALE GENOMIC DNA]</scope>
    <source>
        <strain evidence="2 3">8244</strain>
    </source>
</reference>
<dbReference type="STRING" id="44252.DJ90_5938"/>
<evidence type="ECO:0000313" key="2">
    <source>
        <dbReference type="EMBL" id="KFM94695.1"/>
    </source>
</evidence>
<keyword evidence="1" id="KW-0472">Membrane</keyword>
<feature type="transmembrane region" description="Helical" evidence="1">
    <location>
        <begin position="9"/>
        <end position="28"/>
    </location>
</feature>
<accession>A0A090YRF8</accession>
<sequence>MRYDYKWRYLFYLILLLVTITATLKTWNDEGYDKFLSLLGAVACLVGLYKTWKERR</sequence>